<dbReference type="Proteomes" id="UP000298693">
    <property type="component" value="Chromosome"/>
</dbReference>
<dbReference type="InterPro" id="IPR015421">
    <property type="entry name" value="PyrdxlP-dep_Trfase_major"/>
</dbReference>
<dbReference type="GO" id="GO:0019464">
    <property type="term" value="P:glycine decarboxylation via glycine cleavage system"/>
    <property type="evidence" value="ECO:0007669"/>
    <property type="project" value="UniProtKB-UniRule"/>
</dbReference>
<accession>A0A4D8R0N9</accession>
<name>A0A4D8R0N9_AZOBR</name>
<dbReference type="Gene3D" id="3.40.640.10">
    <property type="entry name" value="Type I PLP-dependent aspartate aminotransferase-like (Major domain)"/>
    <property type="match status" value="1"/>
</dbReference>
<evidence type="ECO:0000256" key="4">
    <source>
        <dbReference type="HAMAP-Rule" id="MF_00712"/>
    </source>
</evidence>
<dbReference type="CDD" id="cd00613">
    <property type="entry name" value="GDC-P"/>
    <property type="match status" value="1"/>
</dbReference>
<dbReference type="PIRSF" id="PIRSF006815">
    <property type="entry name" value="GcvPA"/>
    <property type="match status" value="1"/>
</dbReference>
<dbReference type="PANTHER" id="PTHR42806:SF1">
    <property type="entry name" value="GLYCINE DEHYDROGENASE (DECARBOXYLATING)"/>
    <property type="match status" value="1"/>
</dbReference>
<dbReference type="PANTHER" id="PTHR42806">
    <property type="entry name" value="GLYCINE CLEAVAGE SYSTEM P-PROTEIN"/>
    <property type="match status" value="1"/>
</dbReference>
<comment type="similarity">
    <text evidence="4">Belongs to the GcvP family. N-terminal subunit subfamily.</text>
</comment>
<dbReference type="SUPFAM" id="SSF53383">
    <property type="entry name" value="PLP-dependent transferases"/>
    <property type="match status" value="1"/>
</dbReference>
<evidence type="ECO:0000313" key="7">
    <source>
        <dbReference type="Proteomes" id="UP000298693"/>
    </source>
</evidence>
<dbReference type="RefSeq" id="WP_137138873.1">
    <property type="nucleotide sequence ID" value="NZ_CP032345.1"/>
</dbReference>
<keyword evidence="2 4" id="KW-0560">Oxidoreductase</keyword>
<evidence type="ECO:0000313" key="6">
    <source>
        <dbReference type="EMBL" id="QCO14253.1"/>
    </source>
</evidence>
<comment type="catalytic activity">
    <reaction evidence="3 4">
        <text>N(6)-[(R)-lipoyl]-L-lysyl-[glycine-cleavage complex H protein] + glycine + H(+) = N(6)-[(R)-S(8)-aminomethyldihydrolipoyl]-L-lysyl-[glycine-cleavage complex H protein] + CO2</text>
        <dbReference type="Rhea" id="RHEA:24304"/>
        <dbReference type="Rhea" id="RHEA-COMP:10494"/>
        <dbReference type="Rhea" id="RHEA-COMP:10495"/>
        <dbReference type="ChEBI" id="CHEBI:15378"/>
        <dbReference type="ChEBI" id="CHEBI:16526"/>
        <dbReference type="ChEBI" id="CHEBI:57305"/>
        <dbReference type="ChEBI" id="CHEBI:83099"/>
        <dbReference type="ChEBI" id="CHEBI:83143"/>
        <dbReference type="EC" id="1.4.4.2"/>
    </reaction>
</comment>
<evidence type="ECO:0000256" key="2">
    <source>
        <dbReference type="ARBA" id="ARBA00023002"/>
    </source>
</evidence>
<dbReference type="EMBL" id="CP032345">
    <property type="protein sequence ID" value="QCO14253.1"/>
    <property type="molecule type" value="Genomic_DNA"/>
</dbReference>
<evidence type="ECO:0000256" key="3">
    <source>
        <dbReference type="ARBA" id="ARBA00049026"/>
    </source>
</evidence>
<dbReference type="AlphaFoldDB" id="A0A4D8R0N9"/>
<dbReference type="InterPro" id="IPR023010">
    <property type="entry name" value="GcvPA"/>
</dbReference>
<proteinExistence type="inferred from homology"/>
<feature type="domain" description="Glycine cleavage system P-protein N-terminal" evidence="5">
    <location>
        <begin position="1"/>
        <end position="438"/>
    </location>
</feature>
<comment type="function">
    <text evidence="1 4">The glycine cleavage system catalyzes the degradation of glycine. The P protein binds the alpha-amino group of glycine through its pyridoxal phosphate cofactor; CO(2) is released and the remaining methylamine moiety is then transferred to the lipoamide cofactor of the H protein.</text>
</comment>
<dbReference type="Gene3D" id="3.90.1150.10">
    <property type="entry name" value="Aspartate Aminotransferase, domain 1"/>
    <property type="match status" value="1"/>
</dbReference>
<dbReference type="GO" id="GO:0009116">
    <property type="term" value="P:nucleoside metabolic process"/>
    <property type="evidence" value="ECO:0007669"/>
    <property type="project" value="InterPro"/>
</dbReference>
<evidence type="ECO:0000259" key="5">
    <source>
        <dbReference type="Pfam" id="PF02347"/>
    </source>
</evidence>
<dbReference type="HAMAP" id="MF_00712">
    <property type="entry name" value="GcvPA"/>
    <property type="match status" value="1"/>
</dbReference>
<dbReference type="InterPro" id="IPR015424">
    <property type="entry name" value="PyrdxlP-dep_Trfase"/>
</dbReference>
<reference evidence="6 7" key="1">
    <citation type="submission" date="2018-09" db="EMBL/GenBank/DDBJ databases">
        <title>Whole genome based analysis of evolution and adaptive divergence in Indian and Brazilian strains of Azospirillum brasilense.</title>
        <authorList>
            <person name="Singh C."/>
            <person name="Tripathi A.K."/>
        </authorList>
    </citation>
    <scope>NUCLEOTIDE SEQUENCE [LARGE SCALE GENOMIC DNA]</scope>
    <source>
        <strain evidence="6 7">MTCC4039</strain>
    </source>
</reference>
<dbReference type="NCBIfam" id="NF001696">
    <property type="entry name" value="PRK00451.1"/>
    <property type="match status" value="1"/>
</dbReference>
<dbReference type="InterPro" id="IPR020581">
    <property type="entry name" value="GDC_P"/>
</dbReference>
<dbReference type="EC" id="1.4.4.2" evidence="4"/>
<dbReference type="GO" id="GO:0004375">
    <property type="term" value="F:glycine dehydrogenase (decarboxylating) activity"/>
    <property type="evidence" value="ECO:0007669"/>
    <property type="project" value="UniProtKB-EC"/>
</dbReference>
<protein>
    <recommendedName>
        <fullName evidence="4">Probable glycine dehydrogenase (decarboxylating) subunit 1</fullName>
        <ecNumber evidence="4">1.4.4.2</ecNumber>
    </recommendedName>
    <alternativeName>
        <fullName evidence="4">Glycine cleavage system P-protein subunit 1</fullName>
    </alternativeName>
    <alternativeName>
        <fullName evidence="4">Glycine decarboxylase subunit 1</fullName>
    </alternativeName>
    <alternativeName>
        <fullName evidence="4">Glycine dehydrogenase (aminomethyl-transferring) subunit 1</fullName>
    </alternativeName>
</protein>
<dbReference type="InterPro" id="IPR049315">
    <property type="entry name" value="GDC-P_N"/>
</dbReference>
<sequence>MRYLPLTEADRRSMLEAIGVPSVDELFRDVPEAARLSGPIEGLSNHMGELEVDRALSAMAGKNLPAGSVPSFLGAGAYRHHIPATVDHLVQRGEFLTAYTPYQPEVSQGTLQVLFEFQTQVSLLTGMDVANASMYDGATACAEAVMMANRVTRRKKAVLSGGLHPHYRDTTTTDARFIGFETVVMPPAPTGGEDLLAAVDGDTSCVVVQNPDVFGHVRDYTELGKACQAKGALLIVVVTEAVSLGLLTPPGEMGADIVAAEGQSLGNALNFGGPYVGLFAVKEKLVRQMPGRLCGQTVDADGRRGFVLTLSTREQHIRREKATSNICTNSGLCALAFSIHLSLLGEEGFTRLAEINHAKAVQLADKLAAVTGVEIVNGSFFNEFTVKLPKPAAEVVEALAQRGILGGVPASRLFGGGLDDLLIVAATETNTESDMDAFATALAEVL</sequence>
<comment type="subunit">
    <text evidence="4">The glycine cleavage system is composed of four proteins: P, T, L and H. In this organism, the P 'protein' is a heterodimer of two subunits.</text>
</comment>
<organism evidence="6 7">
    <name type="scientific">Azospirillum brasilense</name>
    <dbReference type="NCBI Taxonomy" id="192"/>
    <lineage>
        <taxon>Bacteria</taxon>
        <taxon>Pseudomonadati</taxon>
        <taxon>Pseudomonadota</taxon>
        <taxon>Alphaproteobacteria</taxon>
        <taxon>Rhodospirillales</taxon>
        <taxon>Azospirillaceae</taxon>
        <taxon>Azospirillum</taxon>
    </lineage>
</organism>
<dbReference type="Pfam" id="PF02347">
    <property type="entry name" value="GDC-P"/>
    <property type="match status" value="1"/>
</dbReference>
<evidence type="ECO:0000256" key="1">
    <source>
        <dbReference type="ARBA" id="ARBA00003788"/>
    </source>
</evidence>
<gene>
    <name evidence="4" type="primary">gcvPA</name>
    <name evidence="6" type="ORF">D3869_02855</name>
</gene>
<dbReference type="InterPro" id="IPR015422">
    <property type="entry name" value="PyrdxlP-dep_Trfase_small"/>
</dbReference>